<dbReference type="Proteomes" id="UP001497623">
    <property type="component" value="Unassembled WGS sequence"/>
</dbReference>
<name>A0AAV2RB42_MEGNR</name>
<sequence>MANKIDLKRCTAKAEKIIKKNKRESWRKFCSSISAETPSKKIWDMVKKLTGTRTDNSIPLKEHGAIIFDNQKKAEILANTLDELLGEEPPQTDHRQLQVIQAAKDQQSEEDFNSRFTMNELKECINSLENNKAAGEDEIMNNFLKNLPSHKMTELLSLINKSWRTSEIPTSWKNALILPIHKPGRNHLIPTHTDLSPSYQVLLR</sequence>
<comment type="caution">
    <text evidence="1">The sequence shown here is derived from an EMBL/GenBank/DDBJ whole genome shotgun (WGS) entry which is preliminary data.</text>
</comment>
<reference evidence="1 2" key="1">
    <citation type="submission" date="2024-05" db="EMBL/GenBank/DDBJ databases">
        <authorList>
            <person name="Wallberg A."/>
        </authorList>
    </citation>
    <scope>NUCLEOTIDE SEQUENCE [LARGE SCALE GENOMIC DNA]</scope>
</reference>
<dbReference type="PANTHER" id="PTHR36688">
    <property type="entry name" value="ENDO/EXONUCLEASE/PHOSPHATASE DOMAIN-CONTAINING PROTEIN"/>
    <property type="match status" value="1"/>
</dbReference>
<dbReference type="EMBL" id="CAXKWB010017839">
    <property type="protein sequence ID" value="CAL4119858.1"/>
    <property type="molecule type" value="Genomic_DNA"/>
</dbReference>
<evidence type="ECO:0000313" key="1">
    <source>
        <dbReference type="EMBL" id="CAL4119858.1"/>
    </source>
</evidence>
<evidence type="ECO:0000313" key="2">
    <source>
        <dbReference type="Proteomes" id="UP001497623"/>
    </source>
</evidence>
<organism evidence="1 2">
    <name type="scientific">Meganyctiphanes norvegica</name>
    <name type="common">Northern krill</name>
    <name type="synonym">Thysanopoda norvegica</name>
    <dbReference type="NCBI Taxonomy" id="48144"/>
    <lineage>
        <taxon>Eukaryota</taxon>
        <taxon>Metazoa</taxon>
        <taxon>Ecdysozoa</taxon>
        <taxon>Arthropoda</taxon>
        <taxon>Crustacea</taxon>
        <taxon>Multicrustacea</taxon>
        <taxon>Malacostraca</taxon>
        <taxon>Eumalacostraca</taxon>
        <taxon>Eucarida</taxon>
        <taxon>Euphausiacea</taxon>
        <taxon>Euphausiidae</taxon>
        <taxon>Meganyctiphanes</taxon>
    </lineage>
</organism>
<accession>A0AAV2RB42</accession>
<protein>
    <recommendedName>
        <fullName evidence="3">Reverse transcriptase</fullName>
    </recommendedName>
</protein>
<dbReference type="PANTHER" id="PTHR36688:SF2">
    <property type="entry name" value="ENDONUCLEASE_EXONUCLEASE_PHOSPHATASE DOMAIN-CONTAINING PROTEIN"/>
    <property type="match status" value="1"/>
</dbReference>
<keyword evidence="2" id="KW-1185">Reference proteome</keyword>
<dbReference type="InterPro" id="IPR052560">
    <property type="entry name" value="RdDP_mobile_element"/>
</dbReference>
<proteinExistence type="predicted"/>
<dbReference type="AlphaFoldDB" id="A0AAV2RB42"/>
<evidence type="ECO:0008006" key="3">
    <source>
        <dbReference type="Google" id="ProtNLM"/>
    </source>
</evidence>
<gene>
    <name evidence="1" type="ORF">MNOR_LOCUS21825</name>
</gene>